<keyword evidence="8" id="KW-1185">Reference proteome</keyword>
<dbReference type="GO" id="GO:0003723">
    <property type="term" value="F:RNA binding"/>
    <property type="evidence" value="ECO:0007669"/>
    <property type="project" value="UniProtKB-UniRule"/>
</dbReference>
<dbReference type="PANTHER" id="PTHR13798:SF11">
    <property type="entry name" value="RNA-BINDING PROTEIN 7-RELATED"/>
    <property type="match status" value="1"/>
</dbReference>
<keyword evidence="3" id="KW-0539">Nucleus</keyword>
<dbReference type="AlphaFoldDB" id="A0ABD1EYK0"/>
<dbReference type="SMART" id="SM00360">
    <property type="entry name" value="RRM"/>
    <property type="match status" value="1"/>
</dbReference>
<evidence type="ECO:0000256" key="2">
    <source>
        <dbReference type="ARBA" id="ARBA00022884"/>
    </source>
</evidence>
<feature type="compositionally biased region" description="Basic and acidic residues" evidence="5">
    <location>
        <begin position="150"/>
        <end position="162"/>
    </location>
</feature>
<protein>
    <recommendedName>
        <fullName evidence="6">RRM domain-containing protein</fullName>
    </recommendedName>
</protein>
<evidence type="ECO:0000256" key="5">
    <source>
        <dbReference type="SAM" id="MobiDB-lite"/>
    </source>
</evidence>
<dbReference type="CDD" id="cd12336">
    <property type="entry name" value="RRM_RBM7_like"/>
    <property type="match status" value="1"/>
</dbReference>
<dbReference type="PANTHER" id="PTHR13798">
    <property type="entry name" value="RNA BINDING MOTIF RBM PROTEIN -RELATED"/>
    <property type="match status" value="1"/>
</dbReference>
<evidence type="ECO:0000313" key="8">
    <source>
        <dbReference type="Proteomes" id="UP001566132"/>
    </source>
</evidence>
<feature type="compositionally biased region" description="Low complexity" evidence="5">
    <location>
        <begin position="203"/>
        <end position="214"/>
    </location>
</feature>
<feature type="domain" description="RRM" evidence="6">
    <location>
        <begin position="5"/>
        <end position="82"/>
    </location>
</feature>
<feature type="compositionally biased region" description="Basic and acidic residues" evidence="5">
    <location>
        <begin position="182"/>
        <end position="193"/>
    </location>
</feature>
<feature type="region of interest" description="Disordered" evidence="5">
    <location>
        <begin position="146"/>
        <end position="214"/>
    </location>
</feature>
<comment type="subcellular location">
    <subcellularLocation>
        <location evidence="1">Nucleus</location>
        <location evidence="1">Nucleoplasm</location>
    </subcellularLocation>
</comment>
<proteinExistence type="predicted"/>
<feature type="compositionally biased region" description="Polar residues" evidence="5">
    <location>
        <begin position="81"/>
        <end position="95"/>
    </location>
</feature>
<dbReference type="InterPro" id="IPR000504">
    <property type="entry name" value="RRM_dom"/>
</dbReference>
<evidence type="ECO:0000256" key="1">
    <source>
        <dbReference type="ARBA" id="ARBA00004642"/>
    </source>
</evidence>
<name>A0ABD1EYK0_HYPHA</name>
<organism evidence="7 8">
    <name type="scientific">Hypothenemus hampei</name>
    <name type="common">Coffee berry borer</name>
    <dbReference type="NCBI Taxonomy" id="57062"/>
    <lineage>
        <taxon>Eukaryota</taxon>
        <taxon>Metazoa</taxon>
        <taxon>Ecdysozoa</taxon>
        <taxon>Arthropoda</taxon>
        <taxon>Hexapoda</taxon>
        <taxon>Insecta</taxon>
        <taxon>Pterygota</taxon>
        <taxon>Neoptera</taxon>
        <taxon>Endopterygota</taxon>
        <taxon>Coleoptera</taxon>
        <taxon>Polyphaga</taxon>
        <taxon>Cucujiformia</taxon>
        <taxon>Curculionidae</taxon>
        <taxon>Scolytinae</taxon>
        <taxon>Hypothenemus</taxon>
    </lineage>
</organism>
<sequence length="214" mass="26018">MDDARTLWVGNLSEQVTEELLYELFLQAGPLERVKIPTDREGKKSSFGFVTFLHEVSVPYTLQLFQEVKLFDRPLKIQPRNGGSQKDNQTSTVQQSMPRDFQESLKYHQNEPRFLQDFNPEQMNIEEWIHEGQIDPLQLQYSQGYDYDNEEHTRTRYPENRRNRFKDRHNRDQRGRHSYNYDLDRNRRNEYRNKWRHKGNGNKKGQNWKNQKFY</sequence>
<accession>A0ABD1EYK0</accession>
<gene>
    <name evidence="7" type="ORF">ABEB36_005536</name>
</gene>
<dbReference type="Gene3D" id="3.30.70.330">
    <property type="match status" value="1"/>
</dbReference>
<dbReference type="SUPFAM" id="SSF54928">
    <property type="entry name" value="RNA-binding domain, RBD"/>
    <property type="match status" value="1"/>
</dbReference>
<evidence type="ECO:0000256" key="3">
    <source>
        <dbReference type="ARBA" id="ARBA00023242"/>
    </source>
</evidence>
<dbReference type="InterPro" id="IPR012677">
    <property type="entry name" value="Nucleotide-bd_a/b_plait_sf"/>
</dbReference>
<keyword evidence="2 4" id="KW-0694">RNA-binding</keyword>
<dbReference type="Pfam" id="PF00076">
    <property type="entry name" value="RRM_1"/>
    <property type="match status" value="1"/>
</dbReference>
<feature type="region of interest" description="Disordered" evidence="5">
    <location>
        <begin position="76"/>
        <end position="95"/>
    </location>
</feature>
<dbReference type="PROSITE" id="PS50102">
    <property type="entry name" value="RRM"/>
    <property type="match status" value="1"/>
</dbReference>
<evidence type="ECO:0000256" key="4">
    <source>
        <dbReference type="PROSITE-ProRule" id="PRU00176"/>
    </source>
</evidence>
<dbReference type="InterPro" id="IPR035979">
    <property type="entry name" value="RBD_domain_sf"/>
</dbReference>
<dbReference type="GO" id="GO:0005654">
    <property type="term" value="C:nucleoplasm"/>
    <property type="evidence" value="ECO:0007669"/>
    <property type="project" value="UniProtKB-SubCell"/>
</dbReference>
<dbReference type="Proteomes" id="UP001566132">
    <property type="component" value="Unassembled WGS sequence"/>
</dbReference>
<comment type="caution">
    <text evidence="7">The sequence shown here is derived from an EMBL/GenBank/DDBJ whole genome shotgun (WGS) entry which is preliminary data.</text>
</comment>
<evidence type="ECO:0000313" key="7">
    <source>
        <dbReference type="EMBL" id="KAL1506111.1"/>
    </source>
</evidence>
<dbReference type="EMBL" id="JBDJPC010000004">
    <property type="protein sequence ID" value="KAL1506111.1"/>
    <property type="molecule type" value="Genomic_DNA"/>
</dbReference>
<evidence type="ECO:0000259" key="6">
    <source>
        <dbReference type="PROSITE" id="PS50102"/>
    </source>
</evidence>
<dbReference type="InterPro" id="IPR052285">
    <property type="entry name" value="NEXT_complex_subunit"/>
</dbReference>
<reference evidence="7 8" key="1">
    <citation type="submission" date="2024-05" db="EMBL/GenBank/DDBJ databases">
        <title>Genetic variation in Jamaican populations of the coffee berry borer (Hypothenemus hampei).</title>
        <authorList>
            <person name="Errbii M."/>
            <person name="Myrie A."/>
        </authorList>
    </citation>
    <scope>NUCLEOTIDE SEQUENCE [LARGE SCALE GENOMIC DNA]</scope>
    <source>
        <strain evidence="7">JA-Hopewell-2020-01-JO</strain>
        <tissue evidence="7">Whole body</tissue>
    </source>
</reference>